<evidence type="ECO:0000256" key="1">
    <source>
        <dbReference type="SAM" id="Coils"/>
    </source>
</evidence>
<accession>A0ABN8R8N7</accession>
<dbReference type="Proteomes" id="UP001159405">
    <property type="component" value="Unassembled WGS sequence"/>
</dbReference>
<protein>
    <submittedName>
        <fullName evidence="3">Uncharacterized protein</fullName>
    </submittedName>
</protein>
<feature type="region of interest" description="Disordered" evidence="2">
    <location>
        <begin position="108"/>
        <end position="127"/>
    </location>
</feature>
<reference evidence="3 4" key="1">
    <citation type="submission" date="2022-05" db="EMBL/GenBank/DDBJ databases">
        <authorList>
            <consortium name="Genoscope - CEA"/>
            <person name="William W."/>
        </authorList>
    </citation>
    <scope>NUCLEOTIDE SEQUENCE [LARGE SCALE GENOMIC DNA]</scope>
</reference>
<feature type="non-terminal residue" evidence="3">
    <location>
        <position position="127"/>
    </location>
</feature>
<evidence type="ECO:0000313" key="3">
    <source>
        <dbReference type="EMBL" id="CAH3175759.1"/>
    </source>
</evidence>
<feature type="coiled-coil region" evidence="1">
    <location>
        <begin position="50"/>
        <end position="77"/>
    </location>
</feature>
<gene>
    <name evidence="3" type="ORF">PLOB_00017180</name>
</gene>
<proteinExistence type="predicted"/>
<comment type="caution">
    <text evidence="3">The sequence shown here is derived from an EMBL/GenBank/DDBJ whole genome shotgun (WGS) entry which is preliminary data.</text>
</comment>
<keyword evidence="1" id="KW-0175">Coiled coil</keyword>
<organism evidence="3 4">
    <name type="scientific">Porites lobata</name>
    <dbReference type="NCBI Taxonomy" id="104759"/>
    <lineage>
        <taxon>Eukaryota</taxon>
        <taxon>Metazoa</taxon>
        <taxon>Cnidaria</taxon>
        <taxon>Anthozoa</taxon>
        <taxon>Hexacorallia</taxon>
        <taxon>Scleractinia</taxon>
        <taxon>Fungiina</taxon>
        <taxon>Poritidae</taxon>
        <taxon>Porites</taxon>
    </lineage>
</organism>
<feature type="compositionally biased region" description="Basic residues" evidence="2">
    <location>
        <begin position="108"/>
        <end position="118"/>
    </location>
</feature>
<evidence type="ECO:0000256" key="2">
    <source>
        <dbReference type="SAM" id="MobiDB-lite"/>
    </source>
</evidence>
<keyword evidence="4" id="KW-1185">Reference proteome</keyword>
<name>A0ABN8R8N7_9CNID</name>
<dbReference type="EMBL" id="CALNXK010000204">
    <property type="protein sequence ID" value="CAH3175759.1"/>
    <property type="molecule type" value="Genomic_DNA"/>
</dbReference>
<sequence>MYENIMTAHEKAAEISVPVKAKIKQHVPWENENIIEKREMVKNAYEVCLRRNTRSSAVKLEEAKQELQESYDREQEKYVNEKIHAITDAIQHQKSGLAWETVNEFTRRKGTNRGRIKAKSPEDRVSK</sequence>
<evidence type="ECO:0000313" key="4">
    <source>
        <dbReference type="Proteomes" id="UP001159405"/>
    </source>
</evidence>